<feature type="compositionally biased region" description="Basic and acidic residues" evidence="1">
    <location>
        <begin position="16"/>
        <end position="59"/>
    </location>
</feature>
<comment type="caution">
    <text evidence="2">The sequence shown here is derived from an EMBL/GenBank/DDBJ whole genome shotgun (WGS) entry which is preliminary data.</text>
</comment>
<dbReference type="InterPro" id="IPR018691">
    <property type="entry name" value="DUF2188"/>
</dbReference>
<proteinExistence type="predicted"/>
<evidence type="ECO:0000256" key="1">
    <source>
        <dbReference type="SAM" id="MobiDB-lite"/>
    </source>
</evidence>
<dbReference type="AlphaFoldDB" id="A0A2K1DXV0"/>
<organism evidence="2 3">
    <name type="scientific">Hanstruepera neustonica</name>
    <dbReference type="NCBI Taxonomy" id="1445657"/>
    <lineage>
        <taxon>Bacteria</taxon>
        <taxon>Pseudomonadati</taxon>
        <taxon>Bacteroidota</taxon>
        <taxon>Flavobacteriia</taxon>
        <taxon>Flavobacteriales</taxon>
        <taxon>Flavobacteriaceae</taxon>
        <taxon>Hanstruepera</taxon>
    </lineage>
</organism>
<sequence length="78" mass="9044">MARKERHVVPNPDGGWDSKRENAKRASKHFDKKEDAMKWSRDKAKQEGSELIPHKRDGKIQNPNSYGNDPNPPKDKKH</sequence>
<dbReference type="OrthoDB" id="8858565at2"/>
<name>A0A2K1DXV0_9FLAO</name>
<dbReference type="Proteomes" id="UP000236641">
    <property type="component" value="Unassembled WGS sequence"/>
</dbReference>
<evidence type="ECO:0008006" key="4">
    <source>
        <dbReference type="Google" id="ProtNLM"/>
    </source>
</evidence>
<dbReference type="RefSeq" id="WP_103052380.1">
    <property type="nucleotide sequence ID" value="NZ_POWF01000006.1"/>
</dbReference>
<evidence type="ECO:0000313" key="3">
    <source>
        <dbReference type="Proteomes" id="UP000236641"/>
    </source>
</evidence>
<evidence type="ECO:0000313" key="2">
    <source>
        <dbReference type="EMBL" id="PNQ72854.1"/>
    </source>
</evidence>
<gene>
    <name evidence="2" type="ORF">C1T31_10135</name>
</gene>
<reference evidence="2 3" key="1">
    <citation type="submission" date="2018-01" db="EMBL/GenBank/DDBJ databases">
        <title>The draft genome of Hanstruepera neustonica JCM19743.</title>
        <authorList>
            <person name="He R.-H."/>
            <person name="Du Z.-J."/>
        </authorList>
    </citation>
    <scope>NUCLEOTIDE SEQUENCE [LARGE SCALE GENOMIC DNA]</scope>
    <source>
        <strain evidence="2 3">JCM19743</strain>
    </source>
</reference>
<dbReference type="Pfam" id="PF09954">
    <property type="entry name" value="DUF2188"/>
    <property type="match status" value="1"/>
</dbReference>
<feature type="region of interest" description="Disordered" evidence="1">
    <location>
        <begin position="1"/>
        <end position="78"/>
    </location>
</feature>
<keyword evidence="3" id="KW-1185">Reference proteome</keyword>
<dbReference type="EMBL" id="POWF01000006">
    <property type="protein sequence ID" value="PNQ72854.1"/>
    <property type="molecule type" value="Genomic_DNA"/>
</dbReference>
<protein>
    <recommendedName>
        <fullName evidence="4">DUF2188 domain-containing protein</fullName>
    </recommendedName>
</protein>
<accession>A0A2K1DXV0</accession>